<organism evidence="3 4">
    <name type="scientific">Cladophialophora psammophila CBS 110553</name>
    <dbReference type="NCBI Taxonomy" id="1182543"/>
    <lineage>
        <taxon>Eukaryota</taxon>
        <taxon>Fungi</taxon>
        <taxon>Dikarya</taxon>
        <taxon>Ascomycota</taxon>
        <taxon>Pezizomycotina</taxon>
        <taxon>Eurotiomycetes</taxon>
        <taxon>Chaetothyriomycetidae</taxon>
        <taxon>Chaetothyriales</taxon>
        <taxon>Herpotrichiellaceae</taxon>
        <taxon>Cladophialophora</taxon>
    </lineage>
</organism>
<keyword evidence="1" id="KW-0175">Coiled coil</keyword>
<name>W9WYS1_9EURO</name>
<gene>
    <name evidence="3" type="ORF">A1O5_04262</name>
</gene>
<dbReference type="eggNOG" id="ENOG502RNQK">
    <property type="taxonomic scope" value="Eukaryota"/>
</dbReference>
<feature type="region of interest" description="Disordered" evidence="2">
    <location>
        <begin position="35"/>
        <end position="55"/>
    </location>
</feature>
<dbReference type="Proteomes" id="UP000019471">
    <property type="component" value="Unassembled WGS sequence"/>
</dbReference>
<evidence type="ECO:0000313" key="4">
    <source>
        <dbReference type="Proteomes" id="UP000019471"/>
    </source>
</evidence>
<feature type="coiled-coil region" evidence="1">
    <location>
        <begin position="64"/>
        <end position="98"/>
    </location>
</feature>
<dbReference type="RefSeq" id="XP_007743060.1">
    <property type="nucleotide sequence ID" value="XM_007744870.1"/>
</dbReference>
<dbReference type="OrthoDB" id="4161285at2759"/>
<evidence type="ECO:0000313" key="3">
    <source>
        <dbReference type="EMBL" id="EXJ73113.1"/>
    </source>
</evidence>
<dbReference type="EMBL" id="AMGX01000005">
    <property type="protein sequence ID" value="EXJ73113.1"/>
    <property type="molecule type" value="Genomic_DNA"/>
</dbReference>
<accession>W9WYS1</accession>
<dbReference type="GeneID" id="19188987"/>
<dbReference type="HOGENOM" id="CLU_2183681_0_0_1"/>
<reference evidence="3 4" key="1">
    <citation type="submission" date="2013-03" db="EMBL/GenBank/DDBJ databases">
        <title>The Genome Sequence of Cladophialophora psammophila CBS 110553.</title>
        <authorList>
            <consortium name="The Broad Institute Genomics Platform"/>
            <person name="Cuomo C."/>
            <person name="de Hoog S."/>
            <person name="Gorbushina A."/>
            <person name="Walker B."/>
            <person name="Young S.K."/>
            <person name="Zeng Q."/>
            <person name="Gargeya S."/>
            <person name="Fitzgerald M."/>
            <person name="Haas B."/>
            <person name="Abouelleil A."/>
            <person name="Allen A.W."/>
            <person name="Alvarado L."/>
            <person name="Arachchi H.M."/>
            <person name="Berlin A.M."/>
            <person name="Chapman S.B."/>
            <person name="Gainer-Dewar J."/>
            <person name="Goldberg J."/>
            <person name="Griggs A."/>
            <person name="Gujja S."/>
            <person name="Hansen M."/>
            <person name="Howarth C."/>
            <person name="Imamovic A."/>
            <person name="Ireland A."/>
            <person name="Larimer J."/>
            <person name="McCowan C."/>
            <person name="Murphy C."/>
            <person name="Pearson M."/>
            <person name="Poon T.W."/>
            <person name="Priest M."/>
            <person name="Roberts A."/>
            <person name="Saif S."/>
            <person name="Shea T."/>
            <person name="Sisk P."/>
            <person name="Sykes S."/>
            <person name="Wortman J."/>
            <person name="Nusbaum C."/>
            <person name="Birren B."/>
        </authorList>
    </citation>
    <scope>NUCLEOTIDE SEQUENCE [LARGE SCALE GENOMIC DNA]</scope>
    <source>
        <strain evidence="3 4">CBS 110553</strain>
    </source>
</reference>
<evidence type="ECO:0000256" key="1">
    <source>
        <dbReference type="SAM" id="Coils"/>
    </source>
</evidence>
<comment type="caution">
    <text evidence="3">The sequence shown here is derived from an EMBL/GenBank/DDBJ whole genome shotgun (WGS) entry which is preliminary data.</text>
</comment>
<protein>
    <submittedName>
        <fullName evidence="3">Uncharacterized protein</fullName>
    </submittedName>
</protein>
<evidence type="ECO:0000256" key="2">
    <source>
        <dbReference type="SAM" id="MobiDB-lite"/>
    </source>
</evidence>
<proteinExistence type="predicted"/>
<sequence length="109" mass="12461">MSPITLQPFTGAELNKYGFEKLWAQVLAAAEKNNNASHLPAANGEVGLSEPEREEISRVREETAALLKQKLDEREARLREVEREMEEKEKIREVERKVFRKKLGGGKEV</sequence>
<dbReference type="AlphaFoldDB" id="W9WYS1"/>
<keyword evidence="4" id="KW-1185">Reference proteome</keyword>